<accession>A0ABZ0HFR4</accession>
<dbReference type="Proteomes" id="UP001302666">
    <property type="component" value="Chromosome"/>
</dbReference>
<proteinExistence type="predicted"/>
<feature type="region of interest" description="Disordered" evidence="1">
    <location>
        <begin position="21"/>
        <end position="40"/>
    </location>
</feature>
<organism evidence="2 3">
    <name type="scientific">Tritonibacter scottomollicae</name>
    <name type="common">Epibacterium scottomollicae</name>
    <dbReference type="NCBI Taxonomy" id="483013"/>
    <lineage>
        <taxon>Bacteria</taxon>
        <taxon>Pseudomonadati</taxon>
        <taxon>Pseudomonadota</taxon>
        <taxon>Alphaproteobacteria</taxon>
        <taxon>Rhodobacterales</taxon>
        <taxon>Paracoccaceae</taxon>
        <taxon>Tritonibacter</taxon>
    </lineage>
</organism>
<name>A0ABZ0HFR4_TRISK</name>
<evidence type="ECO:0000313" key="3">
    <source>
        <dbReference type="Proteomes" id="UP001302666"/>
    </source>
</evidence>
<feature type="compositionally biased region" description="Basic residues" evidence="1">
    <location>
        <begin position="21"/>
        <end position="30"/>
    </location>
</feature>
<protein>
    <submittedName>
        <fullName evidence="2">Uncharacterized protein</fullName>
    </submittedName>
</protein>
<evidence type="ECO:0000256" key="1">
    <source>
        <dbReference type="SAM" id="MobiDB-lite"/>
    </source>
</evidence>
<keyword evidence="3" id="KW-1185">Reference proteome</keyword>
<evidence type="ECO:0000313" key="2">
    <source>
        <dbReference type="EMBL" id="WOI33312.1"/>
    </source>
</evidence>
<gene>
    <name evidence="2" type="ORF">R1T40_20740</name>
</gene>
<dbReference type="RefSeq" id="WP_279327916.1">
    <property type="nucleotide sequence ID" value="NZ_CP136704.1"/>
</dbReference>
<dbReference type="EMBL" id="CP136704">
    <property type="protein sequence ID" value="WOI33312.1"/>
    <property type="molecule type" value="Genomic_DNA"/>
</dbReference>
<sequence length="40" mass="4529">MPAFDMKLDAREATRRMHAHRASLRARRLNLRPPGAGLST</sequence>
<reference evidence="2 3" key="1">
    <citation type="submission" date="2023-10" db="EMBL/GenBank/DDBJ databases">
        <title>Eight complete genome sequences of bacteria isolated from laboratory stock of Giant Kelp gametophytes.</title>
        <authorList>
            <person name="Tolentino B."/>
            <person name="Nuzhdin S."/>
        </authorList>
    </citation>
    <scope>NUCLEOTIDE SEQUENCE [LARGE SCALE GENOMIC DNA]</scope>
    <source>
        <strain evidence="2 3">LC.270.F.C4</strain>
    </source>
</reference>